<organism evidence="2">
    <name type="scientific">hydrothermal vent metagenome</name>
    <dbReference type="NCBI Taxonomy" id="652676"/>
    <lineage>
        <taxon>unclassified sequences</taxon>
        <taxon>metagenomes</taxon>
        <taxon>ecological metagenomes</taxon>
    </lineage>
</organism>
<protein>
    <submittedName>
        <fullName evidence="2">Uncharacterized protein</fullName>
    </submittedName>
</protein>
<evidence type="ECO:0000313" key="2">
    <source>
        <dbReference type="EMBL" id="VAX27778.1"/>
    </source>
</evidence>
<keyword evidence="1" id="KW-0175">Coiled coil</keyword>
<dbReference type="AlphaFoldDB" id="A0A3B1CUX4"/>
<gene>
    <name evidence="2" type="ORF">MNBD_NITROSPIRAE03-1929</name>
</gene>
<reference evidence="2" key="1">
    <citation type="submission" date="2018-06" db="EMBL/GenBank/DDBJ databases">
        <authorList>
            <person name="Zhirakovskaya E."/>
        </authorList>
    </citation>
    <scope>NUCLEOTIDE SEQUENCE</scope>
</reference>
<name>A0A3B1CUX4_9ZZZZ</name>
<proteinExistence type="predicted"/>
<accession>A0A3B1CUX4</accession>
<dbReference type="EMBL" id="UOGI01000009">
    <property type="protein sequence ID" value="VAX27778.1"/>
    <property type="molecule type" value="Genomic_DNA"/>
</dbReference>
<feature type="coiled-coil region" evidence="1">
    <location>
        <begin position="14"/>
        <end position="45"/>
    </location>
</feature>
<sequence>MDGCDNQASRAGSKENVEITLELLKKDYESTRKRAEEALEAYKHVCIAIKNDNNDELGVGCNYIDSKNMKLNDEYMGFRIKCLETLKDSKNDGDKTLARIWLTAAELADKADMQHNQDVHYLKHQCVERVMVIPSSNFNNNGNFEFDIVIYKNDEIAEKYLNNERKTFIENELKSEYSAIEGYLLNKCGFRIRYWWEEGYKEMNNGGQPFYEYLG</sequence>
<evidence type="ECO:0000256" key="1">
    <source>
        <dbReference type="SAM" id="Coils"/>
    </source>
</evidence>